<organism evidence="2 3">
    <name type="scientific">Paramecium octaurelia</name>
    <dbReference type="NCBI Taxonomy" id="43137"/>
    <lineage>
        <taxon>Eukaryota</taxon>
        <taxon>Sar</taxon>
        <taxon>Alveolata</taxon>
        <taxon>Ciliophora</taxon>
        <taxon>Intramacronucleata</taxon>
        <taxon>Oligohymenophorea</taxon>
        <taxon>Peniculida</taxon>
        <taxon>Parameciidae</taxon>
        <taxon>Paramecium</taxon>
    </lineage>
</organism>
<gene>
    <name evidence="2" type="ORF">POCTA_138.1.T0080361</name>
</gene>
<dbReference type="Proteomes" id="UP000683925">
    <property type="component" value="Unassembled WGS sequence"/>
</dbReference>
<dbReference type="PANTHER" id="PTHR13354">
    <property type="entry name" value="ROUND SPERMATID BASIC PROTEIN 1"/>
    <property type="match status" value="1"/>
</dbReference>
<dbReference type="GO" id="GO:0005634">
    <property type="term" value="C:nucleus"/>
    <property type="evidence" value="ECO:0007669"/>
    <property type="project" value="InterPro"/>
</dbReference>
<dbReference type="PANTHER" id="PTHR13354:SF11">
    <property type="entry name" value="LYSINE-SPECIFIC DEMETHYLASE 9"/>
    <property type="match status" value="1"/>
</dbReference>
<evidence type="ECO:0000313" key="3">
    <source>
        <dbReference type="Proteomes" id="UP000683925"/>
    </source>
</evidence>
<feature type="signal peptide" evidence="1">
    <location>
        <begin position="1"/>
        <end position="21"/>
    </location>
</feature>
<accession>A0A8S1SBR9</accession>
<comment type="caution">
    <text evidence="2">The sequence shown here is derived from an EMBL/GenBank/DDBJ whole genome shotgun (WGS) entry which is preliminary data.</text>
</comment>
<reference evidence="2" key="1">
    <citation type="submission" date="2021-01" db="EMBL/GenBank/DDBJ databases">
        <authorList>
            <consortium name="Genoscope - CEA"/>
            <person name="William W."/>
        </authorList>
    </citation>
    <scope>NUCLEOTIDE SEQUENCE</scope>
</reference>
<feature type="chain" id="PRO_5035919919" evidence="1">
    <location>
        <begin position="22"/>
        <end position="1671"/>
    </location>
</feature>
<sequence length="1671" mass="199454">MNSQIIVFILLQIAFLDNCLIYEPDQLIFTSAYDEDQFKDVWDISLNRNQDFDDVQTYAYGFWLKYSFVYPKYLEQQKDWHSISRLTTRQNHTDYQNPLDRALSVWLSKDFYHFTTYTTEYPEKFYNAKYEREQLDGKWTFIYFGYSYQEFLARGYVLFDDGKFEEALIPAKHYRLDFLRFLIKREFNNYAFNGFYCNIFLLINEQYPITEEELKIYAYEQYPLLFNLNEIFQQQTLLEHQEETFYDKQLFKQFVFSEIDPQQYSISGWLKFNTPIEFKDHNLILRLSHSKVHDQGIFDKIFYLISNDQGYEFESYNCIEDCKMINWSIPTEDQEKQWHFVYIAYDANRNKIFQFWKFEEKAFVIHHEQIRHFQLHGIYINLQKDEYDPGFNGYLKRWTFNYGAGAYQENGYEDDQILQAQIGLIDFNSLNKTETWKFQQSNLNIDINLNQDLQENEIDPSHFQTNSFEYGYGFWMRFLYNSPSKIDSLTNQTLGLSRFGTTQQYKQNNNLGESTLSVYIQNNRIQFESYSVLDKQQKQFYIKTHLDNEWLYLYTGYKRIYKEQGVFLGCIYNIKGVNKCTNSQNDIVHYLIDNYLFFSIGSIGSRFQDIKHFNGDIQDASLYFGKDSIIPKFNKQKAFPENIASNNWIFKQVEQFTNDRLDKMPSEYKLNDVVSEYGVQLWFKSIGKTDNEFQFIFLLSTDEYRDQISKPGDITLGVKMDQNNNLYFLSYSYDKDDYMQQQEKKIEVENEQDKKQWTYIYYGHKKHVCLYFIQTKTKRVKNSFECLHHASKYFLVYKGFDGKTNDLLGDIDYFKVDFGLGSFQSQFHHLTEAFKQGLKLFPTSFEWKGQFNKIISVPSIKSGFQQVFASNQKISMDGQRNYGYGFWSRYLREYPELVQQEDKEQYISISNLYCEQTQNKELEIISLYLSQDKKQYKVKTYDLNTHKYQIGTFQLLNQQENVWNYIYLSYNADKQQVVGFIHHYKEKRVIRVILKDISHKSINGKVNFNLGRFLNYEGFNGQISNLIIRFDGNAVVDNIQQFQTLVDSSKQIESNEKQQVFKFITLNEEAQFSQHNVGLKENYFPEEYSVYGWFRPNPSELNKQLIQDNVIKEQYEFDQVVLQLSSCLEQNEEQRFRFQIRISQNGYQFVTYSINEESPAISWIQNILLDANFGTWCYFWMGYSQKLQQINVYFKIIDSVETKVFNYIQHHLTNKFILLLSSQVQDRAFNGDLAQIGMEIGNGAFKEKANLPEFELKLIQKAYQFKDYEGDFDKLNRLNLIQGKNDLIGSTQYTVQLWTRWLNEISDDSFLDQNSIFRFSRNQLYENCDEKGDRTLMVIITTKSYEFSTYNVVSEQCSESKEISYQQLFEGQWNLIYFAYSNTQDFIGAKGFVYFSKTGQSKDLQFNVEHLPLTSQAVLTVGQREFSYGKFFGQMHDIQVKIGYGFEDDITSILETTTIPDLETNQFNKHNLVQFESRIDQLVNKKFKSNLNLERQYSLYGWFKYDGMTEYGQFSILARVSTEPLLSKKLSDQTFLILVNQHTIQFKSYNLLPQYSTCDETFEIIKNYDFVQQEKQQWVFFYFGYNFDSNSLQIYLKYNEDLHDQQELLQNIYHYLPLQFYVFIGEDDIYSKYSGLIDDINLLTGQSSYIDSNIYQQFGSLNQKYIENVLK</sequence>
<evidence type="ECO:0000313" key="2">
    <source>
        <dbReference type="EMBL" id="CAD8137393.1"/>
    </source>
</evidence>
<name>A0A8S1SBR9_PAROT</name>
<evidence type="ECO:0000256" key="1">
    <source>
        <dbReference type="SAM" id="SignalP"/>
    </source>
</evidence>
<dbReference type="OrthoDB" id="295833at2759"/>
<proteinExistence type="predicted"/>
<dbReference type="EMBL" id="CAJJDP010000007">
    <property type="protein sequence ID" value="CAD8137393.1"/>
    <property type="molecule type" value="Genomic_DNA"/>
</dbReference>
<protein>
    <submittedName>
        <fullName evidence="2">Uncharacterized protein</fullName>
    </submittedName>
</protein>
<dbReference type="OMA" id="FAYSNTQ"/>
<dbReference type="InterPro" id="IPR026306">
    <property type="entry name" value="RSBN1/Dpy-2/CEP530"/>
</dbReference>
<keyword evidence="3" id="KW-1185">Reference proteome</keyword>
<keyword evidence="1" id="KW-0732">Signal</keyword>